<dbReference type="RefSeq" id="WP_336823494.1">
    <property type="nucleotide sequence ID" value="NZ_JBHTLT010000132.1"/>
</dbReference>
<keyword evidence="2" id="KW-1185">Reference proteome</keyword>
<sequence length="78" mass="8667">MKIAVEQPYEDVMAALSAKGYEVKMFHSDEQVSGYDIGVVRSINEGNTHEFDFPVVSMKGMSVEDAVEAVEKKVNLLQ</sequence>
<gene>
    <name evidence="1" type="ORF">ACFQ38_17700</name>
</gene>
<accession>A0ABW3U1G7</accession>
<proteinExistence type="predicted"/>
<dbReference type="Proteomes" id="UP001597231">
    <property type="component" value="Unassembled WGS sequence"/>
</dbReference>
<dbReference type="InterPro" id="IPR005370">
    <property type="entry name" value="UPF0180"/>
</dbReference>
<evidence type="ECO:0000313" key="2">
    <source>
        <dbReference type="Proteomes" id="UP001597231"/>
    </source>
</evidence>
<dbReference type="Pfam" id="PF03698">
    <property type="entry name" value="UPF0180"/>
    <property type="match status" value="1"/>
</dbReference>
<evidence type="ECO:0000313" key="1">
    <source>
        <dbReference type="EMBL" id="MFD1206936.1"/>
    </source>
</evidence>
<protein>
    <submittedName>
        <fullName evidence="1">YkuS family protein</fullName>
    </submittedName>
</protein>
<name>A0ABW3U1G7_9BACL</name>
<reference evidence="2" key="1">
    <citation type="journal article" date="2019" name="Int. J. Syst. Evol. Microbiol.">
        <title>The Global Catalogue of Microorganisms (GCM) 10K type strain sequencing project: providing services to taxonomists for standard genome sequencing and annotation.</title>
        <authorList>
            <consortium name="The Broad Institute Genomics Platform"/>
            <consortium name="The Broad Institute Genome Sequencing Center for Infectious Disease"/>
            <person name="Wu L."/>
            <person name="Ma J."/>
        </authorList>
    </citation>
    <scope>NUCLEOTIDE SEQUENCE [LARGE SCALE GENOMIC DNA]</scope>
    <source>
        <strain evidence="2">CCUG 53915</strain>
    </source>
</reference>
<comment type="caution">
    <text evidence="1">The sequence shown here is derived from an EMBL/GenBank/DDBJ whole genome shotgun (WGS) entry which is preliminary data.</text>
</comment>
<dbReference type="EMBL" id="JBHTLT010000132">
    <property type="protein sequence ID" value="MFD1206936.1"/>
    <property type="molecule type" value="Genomic_DNA"/>
</dbReference>
<organism evidence="1 2">
    <name type="scientific">Sporosarcina contaminans</name>
    <dbReference type="NCBI Taxonomy" id="633403"/>
    <lineage>
        <taxon>Bacteria</taxon>
        <taxon>Bacillati</taxon>
        <taxon>Bacillota</taxon>
        <taxon>Bacilli</taxon>
        <taxon>Bacillales</taxon>
        <taxon>Caryophanaceae</taxon>
        <taxon>Sporosarcina</taxon>
    </lineage>
</organism>